<dbReference type="Proteomes" id="UP000284706">
    <property type="component" value="Unassembled WGS sequence"/>
</dbReference>
<feature type="compositionally biased region" description="Basic and acidic residues" evidence="1">
    <location>
        <begin position="701"/>
        <end position="714"/>
    </location>
</feature>
<feature type="region of interest" description="Disordered" evidence="1">
    <location>
        <begin position="1479"/>
        <end position="1541"/>
    </location>
</feature>
<feature type="compositionally biased region" description="Low complexity" evidence="1">
    <location>
        <begin position="1498"/>
        <end position="1507"/>
    </location>
</feature>
<feature type="compositionally biased region" description="Basic and acidic residues" evidence="1">
    <location>
        <begin position="1007"/>
        <end position="1024"/>
    </location>
</feature>
<gene>
    <name evidence="2" type="ORF">CVT26_011701</name>
</gene>
<evidence type="ECO:0000313" key="3">
    <source>
        <dbReference type="Proteomes" id="UP000284706"/>
    </source>
</evidence>
<feature type="compositionally biased region" description="Acidic residues" evidence="1">
    <location>
        <begin position="633"/>
        <end position="650"/>
    </location>
</feature>
<feature type="compositionally biased region" description="Low complexity" evidence="1">
    <location>
        <begin position="26"/>
        <end position="39"/>
    </location>
</feature>
<feature type="compositionally biased region" description="Low complexity" evidence="1">
    <location>
        <begin position="2028"/>
        <end position="2064"/>
    </location>
</feature>
<evidence type="ECO:0000313" key="2">
    <source>
        <dbReference type="EMBL" id="PPQ78918.1"/>
    </source>
</evidence>
<feature type="compositionally biased region" description="Basic and acidic residues" evidence="1">
    <location>
        <begin position="256"/>
        <end position="267"/>
    </location>
</feature>
<feature type="compositionally biased region" description="Basic and acidic residues" evidence="1">
    <location>
        <begin position="1381"/>
        <end position="1405"/>
    </location>
</feature>
<dbReference type="OrthoDB" id="2563277at2759"/>
<feature type="compositionally biased region" description="Polar residues" evidence="1">
    <location>
        <begin position="49"/>
        <end position="62"/>
    </location>
</feature>
<evidence type="ECO:0000256" key="1">
    <source>
        <dbReference type="SAM" id="MobiDB-lite"/>
    </source>
</evidence>
<keyword evidence="3" id="KW-1185">Reference proteome</keyword>
<feature type="region of interest" description="Disordered" evidence="1">
    <location>
        <begin position="1066"/>
        <end position="1107"/>
    </location>
</feature>
<feature type="compositionally biased region" description="Low complexity" evidence="1">
    <location>
        <begin position="300"/>
        <end position="319"/>
    </location>
</feature>
<organism evidence="2 3">
    <name type="scientific">Gymnopilus dilepis</name>
    <dbReference type="NCBI Taxonomy" id="231916"/>
    <lineage>
        <taxon>Eukaryota</taxon>
        <taxon>Fungi</taxon>
        <taxon>Dikarya</taxon>
        <taxon>Basidiomycota</taxon>
        <taxon>Agaricomycotina</taxon>
        <taxon>Agaricomycetes</taxon>
        <taxon>Agaricomycetidae</taxon>
        <taxon>Agaricales</taxon>
        <taxon>Agaricineae</taxon>
        <taxon>Hymenogastraceae</taxon>
        <taxon>Gymnopilus</taxon>
    </lineage>
</organism>
<comment type="caution">
    <text evidence="2">The sequence shown here is derived from an EMBL/GenBank/DDBJ whole genome shotgun (WGS) entry which is preliminary data.</text>
</comment>
<name>A0A409WK75_9AGAR</name>
<feature type="region of interest" description="Disordered" evidence="1">
    <location>
        <begin position="484"/>
        <end position="512"/>
    </location>
</feature>
<feature type="compositionally biased region" description="Polar residues" evidence="1">
    <location>
        <begin position="2125"/>
        <end position="2142"/>
    </location>
</feature>
<feature type="region of interest" description="Disordered" evidence="1">
    <location>
        <begin position="531"/>
        <end position="743"/>
    </location>
</feature>
<feature type="region of interest" description="Disordered" evidence="1">
    <location>
        <begin position="1"/>
        <end position="172"/>
    </location>
</feature>
<feature type="compositionally biased region" description="Low complexity" evidence="1">
    <location>
        <begin position="1080"/>
        <end position="1102"/>
    </location>
</feature>
<feature type="region of interest" description="Disordered" evidence="1">
    <location>
        <begin position="1381"/>
        <end position="1461"/>
    </location>
</feature>
<feature type="region of interest" description="Disordered" evidence="1">
    <location>
        <begin position="382"/>
        <end position="440"/>
    </location>
</feature>
<feature type="compositionally biased region" description="Polar residues" evidence="1">
    <location>
        <begin position="7"/>
        <end position="23"/>
    </location>
</feature>
<feature type="compositionally biased region" description="Polar residues" evidence="1">
    <location>
        <begin position="69"/>
        <end position="88"/>
    </location>
</feature>
<feature type="region of interest" description="Disordered" evidence="1">
    <location>
        <begin position="1006"/>
        <end position="1047"/>
    </location>
</feature>
<feature type="compositionally biased region" description="Basic and acidic residues" evidence="1">
    <location>
        <begin position="275"/>
        <end position="284"/>
    </location>
</feature>
<dbReference type="EMBL" id="NHYE01005029">
    <property type="protein sequence ID" value="PPQ78918.1"/>
    <property type="molecule type" value="Genomic_DNA"/>
</dbReference>
<feature type="compositionally biased region" description="Basic and acidic residues" evidence="1">
    <location>
        <begin position="1439"/>
        <end position="1455"/>
    </location>
</feature>
<feature type="region of interest" description="Disordered" evidence="1">
    <location>
        <begin position="924"/>
        <end position="982"/>
    </location>
</feature>
<feature type="compositionally biased region" description="Polar residues" evidence="1">
    <location>
        <begin position="1479"/>
        <end position="1490"/>
    </location>
</feature>
<feature type="region of interest" description="Disordered" evidence="1">
    <location>
        <begin position="2232"/>
        <end position="2270"/>
    </location>
</feature>
<feature type="region of interest" description="Disordered" evidence="1">
    <location>
        <begin position="2023"/>
        <end position="2064"/>
    </location>
</feature>
<feature type="compositionally biased region" description="Basic and acidic residues" evidence="1">
    <location>
        <begin position="651"/>
        <end position="660"/>
    </location>
</feature>
<feature type="compositionally biased region" description="Basic and acidic residues" evidence="1">
    <location>
        <begin position="568"/>
        <end position="598"/>
    </location>
</feature>
<feature type="compositionally biased region" description="Low complexity" evidence="1">
    <location>
        <begin position="531"/>
        <end position="551"/>
    </location>
</feature>
<feature type="region of interest" description="Disordered" evidence="1">
    <location>
        <begin position="2087"/>
        <end position="2142"/>
    </location>
</feature>
<feature type="region of interest" description="Disordered" evidence="1">
    <location>
        <begin position="776"/>
        <end position="809"/>
    </location>
</feature>
<feature type="non-terminal residue" evidence="2">
    <location>
        <position position="1"/>
    </location>
</feature>
<reference evidence="2 3" key="1">
    <citation type="journal article" date="2018" name="Evol. Lett.">
        <title>Horizontal gene cluster transfer increased hallucinogenic mushroom diversity.</title>
        <authorList>
            <person name="Reynolds H.T."/>
            <person name="Vijayakumar V."/>
            <person name="Gluck-Thaler E."/>
            <person name="Korotkin H.B."/>
            <person name="Matheny P.B."/>
            <person name="Slot J.C."/>
        </authorList>
    </citation>
    <scope>NUCLEOTIDE SEQUENCE [LARGE SCALE GENOMIC DNA]</scope>
    <source>
        <strain evidence="2 3">SRW20</strain>
    </source>
</reference>
<feature type="compositionally biased region" description="Acidic residues" evidence="1">
    <location>
        <begin position="680"/>
        <end position="691"/>
    </location>
</feature>
<feature type="region of interest" description="Disordered" evidence="1">
    <location>
        <begin position="1584"/>
        <end position="1610"/>
    </location>
</feature>
<accession>A0A409WK75</accession>
<feature type="compositionally biased region" description="Low complexity" evidence="1">
    <location>
        <begin position="1031"/>
        <end position="1047"/>
    </location>
</feature>
<feature type="compositionally biased region" description="Low complexity" evidence="1">
    <location>
        <begin position="1409"/>
        <end position="1425"/>
    </location>
</feature>
<sequence>PDPFKPSSISKGTSKDGSTSRGRFNSLGSTFLLGSSSQSRAPTPVQDAPQGSTSNANANTKSVRGLQAYTKQAKSSLPPLSQFSSYGQPSIVPMPMDDDDDDVPRPTLARSSTAPLPEVGTPMDVDMDRERTYSRSTTPTFGGFLAPPNMSGVPSGQGQAQGSAQGQGQIQNGQGSIALRAIRSVRSLARMGSWAQLKNMPAPSADDADAPAGEDNKGTVKEKKSKKSKSSSKDKENANAADVGEEKTKKKKSVKKEKDGKEKEKTDKKTKKEKKAKEEKEKLKPKAATLRMSSSSFEIGALTASPGPAPAAPAGYASSTNDASPMQSRTLGPSSGLGATLQVGAGISSQSQAEPAAVGKKQSTLFGGLGLGLPSSMRLQSVRMGSSASSKYEVPAPGSGASLGGGGGLMPAAVITEKPKDKTDTKTPMGSLRKPTDPSEVIANIINSNRLSVESARLAQLGTHPSSSNVNLVPNANANANQNRASSVISSGSSLRPISTSSMGSGMDRRLSSASGCSRLSAISAGGASALSGVSGVSAGSAATGASGGSVRWDEEGLESARAARRKERAEREKGMSRQERQERRASKESRRSAEGRRRTPIMSVFPELDPGNNGAEGEKMDVDDVEMRDADAYEGMEEEDHDGEEEEDVDERRQRRRGFEYPILTIEEATSDGHGAVCDSDDDDAGDAEDVVARGGKGGEGAKEAKEKEKKIQAETPVKKARARPLSEQMLGKSRPRAMHEDDHDEGVLSILDAATNDLAQLINNLDLQATPCSTPGQTPLRPSPFGTPNVGASPTPVSTLEKPGPGASLSKANVKKARGGVADSPLGLKSAKKAGVSAWVMAQSQGRAQGAMLKREESTASISSLRPYAQSRAAHTATVTTKSLMGGSNTIGSAAGNNVNGNAMKIGQQIAPWATLIKNLSPAKEKKSPLSKENHANQATIRAKPSSPPATVSAGSSAWRPGHKRTMTPAPEPEPEPVLQPLKPARTKAVFAKGRLVQIPPLVVQKKEKETSQKEDMDKDRAPSSLTFGEKSAASVAGGASESGSLTPVFKRIQEYEMFAQKSSLGPNDVLGLGHGGSRASSRAPSSRSGSKGSRSSYGSVLPRSTLQDGINASFNLNFANDNDDNDNQSDADEDWKSLTQFKNRDLNNSIARETRKALGMSGTMGGSDVSRYGANEPLDVSDPDSDVPDELRVILKESEETQARRLSALQDSPGYSASCSEESYDHDHVQAEFGGRSQLASDSGLPPSLAFELDLQLPSAPPASLPPPPPVFRAALVDEQDNHLGLDLDDFSLNSPTSEEDTKKSFDFTGELKKLNESGGSDRRSFVEQLENAFRTPAKVDLRYDLSFGALGLGKVGGGGQEKSVVLEVPPVPELPVDLRRKMELSRDSETSASSDESRAEESTDASKSLSEFGGLSSGSRSQLVDLKLPNMTTMEKTRSEEVQGDLSKENSDNNSHFDMFSTSRIVDVKEPTVLQASDSSQGSNIPQERILKPSLASSTSSRSSEGELNTSFRFGGLPRSESSASMPMPREKKDEKELTLSDIIPPPSHVRSLSGMDSYMLDGLEDDSVLKSIYTQMIGGLPGPRPRVNSDSSTQQSAEDKRQSIYKAASRPVSGVSFQGFDSFEEVRRGFEFSGERQPFYPPAAAAAAAASRRPHRRHESVFSIASVSSYGHVINPGSTDPFDYGLPSLRERPSSEDMSSISMSMSIDDTFAFMRDRPRRRVESDASSFYFRPLQARGHRRRESNMSVSSQAPPISLYNRSFAAGHRRNDSSASTSSVAMSYVKHGANGGISAWARHRKDQSFDSIASDFSAMHLGRPGLGDKMFDMQAPLTSISASPPESVSASQENFDSIMDAYAEQKSSVDDSLFDKTGHRNSASSESVFGDDYSHSYQNGLLPPNHFRPLSILSRGSVHSPGREDDTMISMLGGGHVRRRSIGSIIEASPCVRVEKRKHSAVQNIKAKEHYESPNKARIVEKPSIASSHMFGGERMIKAQHGLLERQSLEESVLMAEGEDLSGYVPVFSRPAPTTRSRSSTCTSSSGGDTPPLSASDGSSISGGSQSSIDLASINIALANATHPVSTLNNMNRARARAPGTGHRRRYSKANVSRSSVYETIEEENPGSNQTSPAHSVLSKKSSPTTRQAIFIVDSDTASIQSGHEESTVWDDERGIVALRRYYALRDEAHETVTESRRQWRDTPFSLFAVQTFQAPGSPSGMQAMLEHSVQNYGPLPSELRPRRVRTSSRPSPYPQRSAKSTMSPEKTRSSFADLNKSSFAELNKTSFADLNKASFANLNKTPVLQPINPNKNIMAAAPSLEALKPFSPLVVDIEPKQEKAFGAPREARPRVGSNARRTALGWSKRSTGKSSTDQKENAGGSGMVMTPGENLRLNRPRPRGRPTPGGRTPATQARPIRI</sequence>
<feature type="region of interest" description="Disordered" evidence="1">
    <location>
        <begin position="1156"/>
        <end position="1190"/>
    </location>
</feature>
<dbReference type="STRING" id="231916.A0A409WK75"/>
<feature type="compositionally biased region" description="Polar residues" evidence="1">
    <location>
        <begin position="2257"/>
        <end position="2270"/>
    </location>
</feature>
<feature type="region of interest" description="Disordered" evidence="1">
    <location>
        <begin position="199"/>
        <end position="361"/>
    </location>
</feature>
<feature type="compositionally biased region" description="Low complexity" evidence="1">
    <location>
        <begin position="156"/>
        <end position="172"/>
    </location>
</feature>
<protein>
    <submittedName>
        <fullName evidence="2">Uncharacterized protein</fullName>
    </submittedName>
</protein>
<feature type="compositionally biased region" description="Polar residues" evidence="1">
    <location>
        <begin position="489"/>
        <end position="504"/>
    </location>
</feature>
<proteinExistence type="predicted"/>
<dbReference type="InParanoid" id="A0A409WK75"/>
<feature type="compositionally biased region" description="Basic and acidic residues" evidence="1">
    <location>
        <begin position="617"/>
        <end position="632"/>
    </location>
</feature>
<feature type="region of interest" description="Disordered" evidence="1">
    <location>
        <begin position="2341"/>
        <end position="2418"/>
    </location>
</feature>
<feature type="compositionally biased region" description="Polar residues" evidence="1">
    <location>
        <begin position="320"/>
        <end position="333"/>
    </location>
</feature>
<feature type="compositionally biased region" description="Basic and acidic residues" evidence="1">
    <location>
        <begin position="925"/>
        <end position="937"/>
    </location>
</feature>